<dbReference type="EMBL" id="GANP01012255">
    <property type="protein sequence ID" value="JAB72213.1"/>
    <property type="molecule type" value="mRNA"/>
</dbReference>
<feature type="signal peptide" evidence="1">
    <location>
        <begin position="1"/>
        <end position="19"/>
    </location>
</feature>
<organism evidence="2">
    <name type="scientific">Ixodes ricinus</name>
    <name type="common">Common tick</name>
    <name type="synonym">Acarus ricinus</name>
    <dbReference type="NCBI Taxonomy" id="34613"/>
    <lineage>
        <taxon>Eukaryota</taxon>
        <taxon>Metazoa</taxon>
        <taxon>Ecdysozoa</taxon>
        <taxon>Arthropoda</taxon>
        <taxon>Chelicerata</taxon>
        <taxon>Arachnida</taxon>
        <taxon>Acari</taxon>
        <taxon>Parasitiformes</taxon>
        <taxon>Ixodida</taxon>
        <taxon>Ixodoidea</taxon>
        <taxon>Ixodidae</taxon>
        <taxon>Ixodinae</taxon>
        <taxon>Ixodes</taxon>
    </lineage>
</organism>
<protein>
    <submittedName>
        <fullName evidence="2">Putative tick kunitz 38</fullName>
    </submittedName>
</protein>
<reference evidence="2" key="1">
    <citation type="journal article" date="2015" name="Sci. Rep.">
        <title>Tissue- and time-dependent transcription in Ixodes ricinus salivary glands and midguts when blood feeding on the vertebrate host.</title>
        <authorList>
            <person name="Kotsyfakis M."/>
            <person name="Schwarz A."/>
            <person name="Erhart J."/>
            <person name="Ribeiro J.M."/>
        </authorList>
    </citation>
    <scope>NUCLEOTIDE SEQUENCE</scope>
    <source>
        <tissue evidence="2">Salivary gland and midgut</tissue>
    </source>
</reference>
<dbReference type="GO" id="GO:0004867">
    <property type="term" value="F:serine-type endopeptidase inhibitor activity"/>
    <property type="evidence" value="ECO:0007669"/>
    <property type="project" value="InterPro"/>
</dbReference>
<feature type="chain" id="PRO_5004735830" evidence="1">
    <location>
        <begin position="20"/>
        <end position="124"/>
    </location>
</feature>
<evidence type="ECO:0000313" key="2">
    <source>
        <dbReference type="EMBL" id="JAB72213.1"/>
    </source>
</evidence>
<dbReference type="InterPro" id="IPR036880">
    <property type="entry name" value="Kunitz_BPTI_sf"/>
</dbReference>
<dbReference type="SUPFAM" id="SSF57362">
    <property type="entry name" value="BPTI-like"/>
    <property type="match status" value="1"/>
</dbReference>
<evidence type="ECO:0000256" key="1">
    <source>
        <dbReference type="SAM" id="SignalP"/>
    </source>
</evidence>
<dbReference type="Gene3D" id="4.10.410.10">
    <property type="entry name" value="Pancreatic trypsin inhibitor Kunitz domain"/>
    <property type="match status" value="1"/>
</dbReference>
<dbReference type="AlphaFoldDB" id="V5HFF8"/>
<accession>V5HFF8</accession>
<name>V5HFF8_IXORI</name>
<keyword evidence="1" id="KW-0732">Signal</keyword>
<proteinExistence type="evidence at transcript level"/>
<sequence length="124" mass="14097">MKSIVAALCFLIAVAYCTAMLYEEQCRAPRPFASCDRSAPLRHVYYFSNSTNRCESDYTCAKGVNNFEDLICCITECPYGKHHPPGKQEAGENINQRRAWLGTHSRCWVEESSDSVLRFCCIKL</sequence>